<proteinExistence type="predicted"/>
<accession>A0A6B0RB32</accession>
<reference evidence="1" key="1">
    <citation type="submission" date="2019-10" db="EMBL/GenBank/DDBJ databases">
        <title>The sequence and de novo assembly of the wild yak genome.</title>
        <authorList>
            <person name="Liu Y."/>
        </authorList>
    </citation>
    <scope>NUCLEOTIDE SEQUENCE [LARGE SCALE GENOMIC DNA]</scope>
    <source>
        <strain evidence="1">WY2019</strain>
    </source>
</reference>
<dbReference type="AlphaFoldDB" id="A0A6B0RB32"/>
<comment type="caution">
    <text evidence="1">The sequence shown here is derived from an EMBL/GenBank/DDBJ whole genome shotgun (WGS) entry which is preliminary data.</text>
</comment>
<dbReference type="EMBL" id="VBQZ03000026">
    <property type="protein sequence ID" value="MXQ85346.1"/>
    <property type="molecule type" value="Genomic_DNA"/>
</dbReference>
<gene>
    <name evidence="1" type="ORF">E5288_WYG011258</name>
</gene>
<dbReference type="Proteomes" id="UP000322234">
    <property type="component" value="Unassembled WGS sequence"/>
</dbReference>
<protein>
    <submittedName>
        <fullName evidence="1">Uncharacterized protein</fullName>
    </submittedName>
</protein>
<name>A0A6B0RB32_9CETA</name>
<sequence>MNNLVFTTWVNIHKILTDITEQIIDVRIEICPSKSNTSYSKYGTYLGNTSLSIDSGKVQKTFYTVLKQEMYGEGGADLPVINEGIDLMRFVSGRSVDLERVVVRSRRGRCSVDLDL</sequence>
<evidence type="ECO:0000313" key="1">
    <source>
        <dbReference type="EMBL" id="MXQ85346.1"/>
    </source>
</evidence>
<organism evidence="1 2">
    <name type="scientific">Bos mutus</name>
    <name type="common">wild yak</name>
    <dbReference type="NCBI Taxonomy" id="72004"/>
    <lineage>
        <taxon>Eukaryota</taxon>
        <taxon>Metazoa</taxon>
        <taxon>Chordata</taxon>
        <taxon>Craniata</taxon>
        <taxon>Vertebrata</taxon>
        <taxon>Euteleostomi</taxon>
        <taxon>Mammalia</taxon>
        <taxon>Eutheria</taxon>
        <taxon>Laurasiatheria</taxon>
        <taxon>Artiodactyla</taxon>
        <taxon>Ruminantia</taxon>
        <taxon>Pecora</taxon>
        <taxon>Bovidae</taxon>
        <taxon>Bovinae</taxon>
        <taxon>Bos</taxon>
    </lineage>
</organism>
<keyword evidence="2" id="KW-1185">Reference proteome</keyword>
<evidence type="ECO:0000313" key="2">
    <source>
        <dbReference type="Proteomes" id="UP000322234"/>
    </source>
</evidence>